<accession>A0A9X3BK10</accession>
<evidence type="ECO:0000313" key="3">
    <source>
        <dbReference type="Proteomes" id="UP001155483"/>
    </source>
</evidence>
<keyword evidence="1" id="KW-0802">TPR repeat</keyword>
<protein>
    <recommendedName>
        <fullName evidence="4">Tetratricopeptide repeat protein</fullName>
    </recommendedName>
</protein>
<dbReference type="Proteomes" id="UP001155483">
    <property type="component" value="Unassembled WGS sequence"/>
</dbReference>
<dbReference type="InterPro" id="IPR019734">
    <property type="entry name" value="TPR_rpt"/>
</dbReference>
<evidence type="ECO:0008006" key="4">
    <source>
        <dbReference type="Google" id="ProtNLM"/>
    </source>
</evidence>
<gene>
    <name evidence="2" type="ORF">OCK74_22780</name>
</gene>
<keyword evidence="3" id="KW-1185">Reference proteome</keyword>
<comment type="caution">
    <text evidence="2">The sequence shown here is derived from an EMBL/GenBank/DDBJ whole genome shotgun (WGS) entry which is preliminary data.</text>
</comment>
<dbReference type="SUPFAM" id="SSF48452">
    <property type="entry name" value="TPR-like"/>
    <property type="match status" value="1"/>
</dbReference>
<proteinExistence type="predicted"/>
<feature type="repeat" description="TPR" evidence="1">
    <location>
        <begin position="237"/>
        <end position="270"/>
    </location>
</feature>
<name>A0A9X3BK10_9BACT</name>
<reference evidence="2" key="2">
    <citation type="submission" date="2023-04" db="EMBL/GenBank/DDBJ databases">
        <title>Paracnuella aquatica gen. nov., sp. nov., a member of the family Chitinophagaceae isolated from a hot spring.</title>
        <authorList>
            <person name="Wang C."/>
        </authorList>
    </citation>
    <scope>NUCLEOTIDE SEQUENCE</scope>
    <source>
        <strain evidence="2">LB-8</strain>
    </source>
</reference>
<dbReference type="AlphaFoldDB" id="A0A9X3BK10"/>
<organism evidence="2 3">
    <name type="scientific">Paraflavisolibacter caeni</name>
    <dbReference type="NCBI Taxonomy" id="2982496"/>
    <lineage>
        <taxon>Bacteria</taxon>
        <taxon>Pseudomonadati</taxon>
        <taxon>Bacteroidota</taxon>
        <taxon>Chitinophagia</taxon>
        <taxon>Chitinophagales</taxon>
        <taxon>Chitinophagaceae</taxon>
        <taxon>Paraflavisolibacter</taxon>
    </lineage>
</organism>
<dbReference type="InterPro" id="IPR011990">
    <property type="entry name" value="TPR-like_helical_dom_sf"/>
</dbReference>
<dbReference type="EMBL" id="JAOTIF010000026">
    <property type="protein sequence ID" value="MCU7551963.1"/>
    <property type="molecule type" value="Genomic_DNA"/>
</dbReference>
<dbReference type="RefSeq" id="WP_279299400.1">
    <property type="nucleotide sequence ID" value="NZ_JAOTIF010000026.1"/>
</dbReference>
<evidence type="ECO:0000256" key="1">
    <source>
        <dbReference type="PROSITE-ProRule" id="PRU00339"/>
    </source>
</evidence>
<sequence>MKKLMLFTVTCLLEFVIANPQGRYSISCSVADGDTTTIYHNQPLVFSVSITNKEAYKNWQWNMAADEWIQELEANFKAGKLSEEDYNEEKEVAIKGKKTGKADTLGTLAHPWYEQLKFYVFQDDSIQKEAWPVSRLGITPNEAVAVLDENANYLLYCHMPPEMVSLIKPGSYSIKVLLGDVRSNQVKITVLPGDIPQPVLQSPEMQIRLGQYYWLAGNADKVFSYANAVLQKDTSNLEALILRGESHILKENYKLALTDFEKALQLHNKKFPSLYEPPEYLIGTIEWLQQK</sequence>
<dbReference type="PROSITE" id="PS50005">
    <property type="entry name" value="TPR"/>
    <property type="match status" value="1"/>
</dbReference>
<dbReference type="Gene3D" id="1.25.40.10">
    <property type="entry name" value="Tetratricopeptide repeat domain"/>
    <property type="match status" value="1"/>
</dbReference>
<dbReference type="SMART" id="SM00028">
    <property type="entry name" value="TPR"/>
    <property type="match status" value="2"/>
</dbReference>
<evidence type="ECO:0000313" key="2">
    <source>
        <dbReference type="EMBL" id="MCU7551963.1"/>
    </source>
</evidence>
<reference evidence="2" key="1">
    <citation type="submission" date="2022-09" db="EMBL/GenBank/DDBJ databases">
        <authorList>
            <person name="Yuan C."/>
            <person name="Ke Z."/>
        </authorList>
    </citation>
    <scope>NUCLEOTIDE SEQUENCE</scope>
    <source>
        <strain evidence="2">LB-8</strain>
    </source>
</reference>